<feature type="transmembrane region" description="Helical" evidence="6">
    <location>
        <begin position="124"/>
        <end position="146"/>
    </location>
</feature>
<dbReference type="EMBL" id="RKLX01000036">
    <property type="protein sequence ID" value="TGD17372.1"/>
    <property type="molecule type" value="Genomic_DNA"/>
</dbReference>
<comment type="subcellular location">
    <subcellularLocation>
        <location evidence="1 6">Cell membrane</location>
        <topology evidence="1 6">Multi-pass membrane protein</topology>
    </subcellularLocation>
</comment>
<protein>
    <recommendedName>
        <fullName evidence="6">Phosphatidylglycerol lysyltransferase</fullName>
        <ecNumber evidence="6">2.3.2.3</ecNumber>
    </recommendedName>
    <alternativeName>
        <fullName evidence="6">Lysylphosphatidylglycerol synthase</fullName>
    </alternativeName>
</protein>
<gene>
    <name evidence="6" type="primary">mprF</name>
    <name evidence="7" type="ORF">EGT51_12630</name>
</gene>
<comment type="function">
    <text evidence="6">Catalyzes the transfer of a lysyl group from L-lysyl-tRNA(Lys) to membrane-bound phosphatidylglycerol (PG), which produces lysylphosphatidylglycerol (LPG), a major component of the bacterial membrane with a positive net charge. LPG synthesis contributes to bacterial virulence as it is involved in the resistance mechanism against cationic antimicrobial peptides (CAMP) produces by the host's immune system (defensins, cathelicidins) and by the competing microorganisms.</text>
</comment>
<dbReference type="EC" id="2.3.2.3" evidence="6"/>
<feature type="transmembrane region" description="Helical" evidence="6">
    <location>
        <begin position="305"/>
        <end position="330"/>
    </location>
</feature>
<sequence>MSRRNKWVLALMFLLGIAIFAYSLRDIKFSVLVNDFVNINFWWFGVAILCMAIYLGLEAWIVKVFISDRISGFTFKDALRIPMVEQLFNGITPFSSGGQPAQLIALMQTGVDAGKASSVLLMKFVVYQSMIVINFLIALVIGFHSIQDKLHALAWLVVFGFTIHLAVIIGLLMVMFWHAFTKKLVGVILTPMKWFMKAERFDRMAANINGKIDSFYAESVRISGQWKLMLRVFVITFFQLMFYYLIPYFIMLALGYTTANIVMVTSLHILIVMVISLFPIPGGSGGAEYSFEMIFRSYISSNSKLVLAMILWRLLTYYLGMLAGLVAMVIRPDKVHETPSQRQKSGND</sequence>
<dbReference type="Pfam" id="PF03706">
    <property type="entry name" value="LPG_synthase_TM"/>
    <property type="match status" value="1"/>
</dbReference>
<comment type="catalytic activity">
    <reaction evidence="6">
        <text>L-lysyl-tRNA(Lys) + a 1,2-diacyl-sn-glycero-3-phospho-(1'-sn-glycerol) = a 1,2-diacyl-sn-glycero-3-phospho-1'-(3'-O-L-lysyl)-sn-glycerol + tRNA(Lys)</text>
        <dbReference type="Rhea" id="RHEA:10668"/>
        <dbReference type="Rhea" id="RHEA-COMP:9696"/>
        <dbReference type="Rhea" id="RHEA-COMP:9697"/>
        <dbReference type="ChEBI" id="CHEBI:64716"/>
        <dbReference type="ChEBI" id="CHEBI:75792"/>
        <dbReference type="ChEBI" id="CHEBI:78442"/>
        <dbReference type="ChEBI" id="CHEBI:78529"/>
        <dbReference type="EC" id="2.3.2.3"/>
    </reaction>
</comment>
<keyword evidence="6" id="KW-0443">Lipid metabolism</keyword>
<dbReference type="AlphaFoldDB" id="A0A4Z0J4U5"/>
<keyword evidence="8" id="KW-1185">Reference proteome</keyword>
<keyword evidence="4 6" id="KW-1133">Transmembrane helix</keyword>
<comment type="caution">
    <text evidence="7">The sequence shown here is derived from an EMBL/GenBank/DDBJ whole genome shotgun (WGS) entry which is preliminary data.</text>
</comment>
<name>A0A4Z0J4U5_9LACO</name>
<dbReference type="GO" id="GO:0006629">
    <property type="term" value="P:lipid metabolic process"/>
    <property type="evidence" value="ECO:0007669"/>
    <property type="project" value="UniProtKB-KW"/>
</dbReference>
<evidence type="ECO:0000256" key="1">
    <source>
        <dbReference type="ARBA" id="ARBA00004651"/>
    </source>
</evidence>
<dbReference type="PANTHER" id="PTHR37693:SF1">
    <property type="entry name" value="INTEGRAL MEMBRANE PROTEIN"/>
    <property type="match status" value="1"/>
</dbReference>
<proteinExistence type="inferred from homology"/>
<dbReference type="OrthoDB" id="9810654at2"/>
<keyword evidence="5 6" id="KW-0472">Membrane</keyword>
<dbReference type="Proteomes" id="UP000297348">
    <property type="component" value="Unassembled WGS sequence"/>
</dbReference>
<feature type="transmembrane region" description="Helical" evidence="6">
    <location>
        <begin position="152"/>
        <end position="177"/>
    </location>
</feature>
<dbReference type="PANTHER" id="PTHR37693">
    <property type="entry name" value="PHOSPHATIDYLGLYCEROL LYSYLTRANSFERASE"/>
    <property type="match status" value="1"/>
</dbReference>
<keyword evidence="2" id="KW-1003">Cell membrane</keyword>
<reference evidence="7 8" key="1">
    <citation type="submission" date="2018-10" db="EMBL/GenBank/DDBJ databases">
        <title>Lactobacillus sp. R7 and Lactobacillus sp. R19 isolated from fermented mustard green product of Taiwan.</title>
        <authorList>
            <person name="Lin S.-T."/>
        </authorList>
    </citation>
    <scope>NUCLEOTIDE SEQUENCE [LARGE SCALE GENOMIC DNA]</scope>
    <source>
        <strain evidence="7 8">BCRC 81129</strain>
    </source>
</reference>
<dbReference type="InterPro" id="IPR022791">
    <property type="entry name" value="L-PG_synthase/AglD"/>
</dbReference>
<dbReference type="GO" id="GO:0005886">
    <property type="term" value="C:plasma membrane"/>
    <property type="evidence" value="ECO:0007669"/>
    <property type="project" value="UniProtKB-SubCell"/>
</dbReference>
<keyword evidence="6" id="KW-0808">Transferase</keyword>
<keyword evidence="6" id="KW-0046">Antibiotic resistance</keyword>
<comment type="similarity">
    <text evidence="6">Belongs to the LPG synthase family.</text>
</comment>
<feature type="transmembrane region" description="Helical" evidence="6">
    <location>
        <begin position="41"/>
        <end position="66"/>
    </location>
</feature>
<dbReference type="NCBIfam" id="TIGR00374">
    <property type="entry name" value="flippase-like domain"/>
    <property type="match status" value="1"/>
</dbReference>
<feature type="transmembrane region" description="Helical" evidence="6">
    <location>
        <begin position="228"/>
        <end position="255"/>
    </location>
</feature>
<dbReference type="GO" id="GO:0046677">
    <property type="term" value="P:response to antibiotic"/>
    <property type="evidence" value="ECO:0007669"/>
    <property type="project" value="UniProtKB-KW"/>
</dbReference>
<evidence type="ECO:0000256" key="3">
    <source>
        <dbReference type="ARBA" id="ARBA00022692"/>
    </source>
</evidence>
<evidence type="ECO:0000256" key="4">
    <source>
        <dbReference type="ARBA" id="ARBA00022989"/>
    </source>
</evidence>
<keyword evidence="3 6" id="KW-0812">Transmembrane</keyword>
<evidence type="ECO:0000256" key="5">
    <source>
        <dbReference type="ARBA" id="ARBA00023136"/>
    </source>
</evidence>
<accession>A0A4Z0J4U5</accession>
<evidence type="ECO:0000256" key="2">
    <source>
        <dbReference type="ARBA" id="ARBA00022475"/>
    </source>
</evidence>
<feature type="transmembrane region" description="Helical" evidence="6">
    <location>
        <begin position="261"/>
        <end position="284"/>
    </location>
</feature>
<dbReference type="RefSeq" id="WP_135368994.1">
    <property type="nucleotide sequence ID" value="NZ_RKLX01000036.1"/>
</dbReference>
<evidence type="ECO:0000313" key="8">
    <source>
        <dbReference type="Proteomes" id="UP000297348"/>
    </source>
</evidence>
<evidence type="ECO:0000313" key="7">
    <source>
        <dbReference type="EMBL" id="TGD17372.1"/>
    </source>
</evidence>
<evidence type="ECO:0000256" key="6">
    <source>
        <dbReference type="RuleBase" id="RU363042"/>
    </source>
</evidence>
<organism evidence="7 8">
    <name type="scientific">Levilactobacillus suantsaiihabitans</name>
    <dbReference type="NCBI Taxonomy" id="2487722"/>
    <lineage>
        <taxon>Bacteria</taxon>
        <taxon>Bacillati</taxon>
        <taxon>Bacillota</taxon>
        <taxon>Bacilli</taxon>
        <taxon>Lactobacillales</taxon>
        <taxon>Lactobacillaceae</taxon>
        <taxon>Levilactobacillus</taxon>
    </lineage>
</organism>
<dbReference type="GO" id="GO:0050071">
    <property type="term" value="F:phosphatidylglycerol lysyltransferase activity"/>
    <property type="evidence" value="ECO:0007669"/>
    <property type="project" value="UniProtKB-EC"/>
</dbReference>